<evidence type="ECO:0000259" key="12">
    <source>
        <dbReference type="Pfam" id="PF02163"/>
    </source>
</evidence>
<feature type="transmembrane region" description="Helical" evidence="11">
    <location>
        <begin position="402"/>
        <end position="424"/>
    </location>
</feature>
<dbReference type="InterPro" id="IPR036034">
    <property type="entry name" value="PDZ_sf"/>
</dbReference>
<comment type="subcellular location">
    <subcellularLocation>
        <location evidence="2">Membrane</location>
        <topology evidence="2">Multi-pass membrane protein</topology>
    </subcellularLocation>
</comment>
<dbReference type="Pfam" id="PF02163">
    <property type="entry name" value="Peptidase_M50"/>
    <property type="match status" value="1"/>
</dbReference>
<sequence length="430" mass="44584">MFWLGVLALVLGLLVSIAWHEIGHLVPAKAFGVRVTQYMVGFGATVFSRRHGETEYGLKAIPLGGYIRMVGMYPTDAMLAPAGAATRDPGSATGVRRTLRQIAADARSYSAEEMLPGDEPRTYARLSAPRKVIVMLGGPLANLVLAVALLAVVYLGIGLPTATTTIAQVSPCVTSTECTAADPASPAQQAGIEPGDVVVSWDGQATTTWGEVQSAILAGQGASADVVVRREGQPRTLTVTPTLVEREDANGDLTQVPVVGITPTAALQRADLGTFARDLGAMIGGTIGVVVTLPAQLWDVAAATITGTDRSEGVLGLVGVGRLAGEATSTTSSVGVMGNVIVLLQMVASLNVALFAFNLIPLLPLDGGHVLGALVEGGRRRLARWRGRPDPGLLDTSRFVPVSYVVVIALLAMFVLLLVADVVAPVTLSG</sequence>
<dbReference type="Proteomes" id="UP000224915">
    <property type="component" value="Unassembled WGS sequence"/>
</dbReference>
<dbReference type="GO" id="GO:0006508">
    <property type="term" value="P:proteolysis"/>
    <property type="evidence" value="ECO:0007669"/>
    <property type="project" value="UniProtKB-KW"/>
</dbReference>
<dbReference type="EMBL" id="PDJD01000001">
    <property type="protein sequence ID" value="PFG19326.1"/>
    <property type="molecule type" value="Genomic_DNA"/>
</dbReference>
<dbReference type="Gene3D" id="2.30.42.10">
    <property type="match status" value="1"/>
</dbReference>
<keyword evidence="9" id="KW-0482">Metalloprotease</keyword>
<name>A0A2A9CYX5_9MICO</name>
<evidence type="ECO:0000256" key="2">
    <source>
        <dbReference type="ARBA" id="ARBA00004141"/>
    </source>
</evidence>
<accession>A0A2A9CYX5</accession>
<evidence type="ECO:0000256" key="1">
    <source>
        <dbReference type="ARBA" id="ARBA00001947"/>
    </source>
</evidence>
<protein>
    <submittedName>
        <fullName evidence="14">Membrane-associated protease RseP (Regulator of RpoE activity)</fullName>
    </submittedName>
</protein>
<dbReference type="InterPro" id="IPR008915">
    <property type="entry name" value="Peptidase_M50"/>
</dbReference>
<dbReference type="SUPFAM" id="SSF50156">
    <property type="entry name" value="PDZ domain-like"/>
    <property type="match status" value="1"/>
</dbReference>
<keyword evidence="6" id="KW-0378">Hydrolase</keyword>
<evidence type="ECO:0000256" key="6">
    <source>
        <dbReference type="ARBA" id="ARBA00022801"/>
    </source>
</evidence>
<comment type="caution">
    <text evidence="14">The sequence shown here is derived from an EMBL/GenBank/DDBJ whole genome shotgun (WGS) entry which is preliminary data.</text>
</comment>
<dbReference type="PANTHER" id="PTHR42837:SF2">
    <property type="entry name" value="MEMBRANE METALLOPROTEASE ARASP2, CHLOROPLASTIC-RELATED"/>
    <property type="match status" value="1"/>
</dbReference>
<dbReference type="AlphaFoldDB" id="A0A2A9CYX5"/>
<keyword evidence="8 11" id="KW-1133">Transmembrane helix</keyword>
<dbReference type="CDD" id="cd06163">
    <property type="entry name" value="S2P-M50_PDZ_RseP-like"/>
    <property type="match status" value="1"/>
</dbReference>
<dbReference type="PANTHER" id="PTHR42837">
    <property type="entry name" value="REGULATOR OF SIGMA-E PROTEASE RSEP"/>
    <property type="match status" value="1"/>
</dbReference>
<keyword evidence="7" id="KW-0862">Zinc</keyword>
<dbReference type="OrthoDB" id="9782003at2"/>
<organism evidence="14 15">
    <name type="scientific">Serinibacter salmoneus</name>
    <dbReference type="NCBI Taxonomy" id="556530"/>
    <lineage>
        <taxon>Bacteria</taxon>
        <taxon>Bacillati</taxon>
        <taxon>Actinomycetota</taxon>
        <taxon>Actinomycetes</taxon>
        <taxon>Micrococcales</taxon>
        <taxon>Beutenbergiaceae</taxon>
        <taxon>Serinibacter</taxon>
    </lineage>
</organism>
<evidence type="ECO:0000259" key="13">
    <source>
        <dbReference type="Pfam" id="PF17820"/>
    </source>
</evidence>
<dbReference type="GO" id="GO:0016020">
    <property type="term" value="C:membrane"/>
    <property type="evidence" value="ECO:0007669"/>
    <property type="project" value="UniProtKB-SubCell"/>
</dbReference>
<evidence type="ECO:0000256" key="4">
    <source>
        <dbReference type="ARBA" id="ARBA00022670"/>
    </source>
</evidence>
<keyword evidence="15" id="KW-1185">Reference proteome</keyword>
<dbReference type="CDD" id="cd05709">
    <property type="entry name" value="S2P-M50"/>
    <property type="match status" value="1"/>
</dbReference>
<evidence type="ECO:0000256" key="9">
    <source>
        <dbReference type="ARBA" id="ARBA00023049"/>
    </source>
</evidence>
<comment type="cofactor">
    <cofactor evidence="1">
        <name>Zn(2+)</name>
        <dbReference type="ChEBI" id="CHEBI:29105"/>
    </cofactor>
</comment>
<dbReference type="InterPro" id="IPR004387">
    <property type="entry name" value="Pept_M50_Zn"/>
</dbReference>
<keyword evidence="10 11" id="KW-0472">Membrane</keyword>
<keyword evidence="4 14" id="KW-0645">Protease</keyword>
<dbReference type="GO" id="GO:0004222">
    <property type="term" value="F:metalloendopeptidase activity"/>
    <property type="evidence" value="ECO:0007669"/>
    <property type="project" value="InterPro"/>
</dbReference>
<dbReference type="Pfam" id="PF17820">
    <property type="entry name" value="PDZ_6"/>
    <property type="match status" value="1"/>
</dbReference>
<reference evidence="14 15" key="1">
    <citation type="submission" date="2017-10" db="EMBL/GenBank/DDBJ databases">
        <title>Sequencing the genomes of 1000 actinobacteria strains.</title>
        <authorList>
            <person name="Klenk H.-P."/>
        </authorList>
    </citation>
    <scope>NUCLEOTIDE SEQUENCE [LARGE SCALE GENOMIC DNA]</scope>
    <source>
        <strain evidence="14 15">DSM 21801</strain>
    </source>
</reference>
<evidence type="ECO:0000313" key="14">
    <source>
        <dbReference type="EMBL" id="PFG19326.1"/>
    </source>
</evidence>
<evidence type="ECO:0000256" key="3">
    <source>
        <dbReference type="ARBA" id="ARBA00007931"/>
    </source>
</evidence>
<keyword evidence="5 11" id="KW-0812">Transmembrane</keyword>
<feature type="domain" description="PDZ" evidence="13">
    <location>
        <begin position="179"/>
        <end position="230"/>
    </location>
</feature>
<dbReference type="InterPro" id="IPR041489">
    <property type="entry name" value="PDZ_6"/>
</dbReference>
<gene>
    <name evidence="14" type="ORF">ATL40_0885</name>
</gene>
<dbReference type="RefSeq" id="WP_098468462.1">
    <property type="nucleotide sequence ID" value="NZ_PDJD01000001.1"/>
</dbReference>
<dbReference type="CDD" id="cd23081">
    <property type="entry name" value="cpPDZ_EcRseP-like"/>
    <property type="match status" value="1"/>
</dbReference>
<evidence type="ECO:0000256" key="8">
    <source>
        <dbReference type="ARBA" id="ARBA00022989"/>
    </source>
</evidence>
<feature type="domain" description="Peptidase M50" evidence="12">
    <location>
        <begin position="9"/>
        <end position="382"/>
    </location>
</feature>
<comment type="similarity">
    <text evidence="3">Belongs to the peptidase M50B family.</text>
</comment>
<feature type="transmembrane region" description="Helical" evidence="11">
    <location>
        <begin position="132"/>
        <end position="157"/>
    </location>
</feature>
<proteinExistence type="inferred from homology"/>
<evidence type="ECO:0000313" key="15">
    <source>
        <dbReference type="Proteomes" id="UP000224915"/>
    </source>
</evidence>
<evidence type="ECO:0000256" key="7">
    <source>
        <dbReference type="ARBA" id="ARBA00022833"/>
    </source>
</evidence>
<feature type="transmembrane region" description="Helical" evidence="11">
    <location>
        <begin position="340"/>
        <end position="360"/>
    </location>
</feature>
<evidence type="ECO:0000256" key="5">
    <source>
        <dbReference type="ARBA" id="ARBA00022692"/>
    </source>
</evidence>
<evidence type="ECO:0000256" key="11">
    <source>
        <dbReference type="SAM" id="Phobius"/>
    </source>
</evidence>
<evidence type="ECO:0000256" key="10">
    <source>
        <dbReference type="ARBA" id="ARBA00023136"/>
    </source>
</evidence>